<dbReference type="PRINTS" id="PR00385">
    <property type="entry name" value="P450"/>
</dbReference>
<evidence type="ECO:0000256" key="10">
    <source>
        <dbReference type="ARBA" id="ARBA00023002"/>
    </source>
</evidence>
<evidence type="ECO:0000256" key="7">
    <source>
        <dbReference type="ARBA" id="ARBA00022723"/>
    </source>
</evidence>
<dbReference type="InterPro" id="IPR001128">
    <property type="entry name" value="Cyt_P450"/>
</dbReference>
<evidence type="ECO:0000313" key="17">
    <source>
        <dbReference type="Proteomes" id="UP000002320"/>
    </source>
</evidence>
<reference evidence="16" key="1">
    <citation type="submission" date="2020-05" db="UniProtKB">
        <authorList>
            <consortium name="EnsemblMetazoa"/>
        </authorList>
    </citation>
    <scope>IDENTIFICATION</scope>
    <source>
        <strain evidence="16">JHB</strain>
    </source>
</reference>
<dbReference type="PROSITE" id="PS00086">
    <property type="entry name" value="CYTOCHROME_P450"/>
    <property type="match status" value="1"/>
</dbReference>
<evidence type="ECO:0000256" key="6">
    <source>
        <dbReference type="ARBA" id="ARBA00022617"/>
    </source>
</evidence>
<comment type="function">
    <text evidence="2">May be involved in the metabolism of insect hormones and in the breakdown of synthetic insecticides.</text>
</comment>
<evidence type="ECO:0000313" key="16">
    <source>
        <dbReference type="EnsemblMetazoa" id="CPIJ010542-PA"/>
    </source>
</evidence>
<evidence type="ECO:0000256" key="3">
    <source>
        <dbReference type="ARBA" id="ARBA00004174"/>
    </source>
</evidence>
<evidence type="ECO:0000256" key="4">
    <source>
        <dbReference type="ARBA" id="ARBA00004406"/>
    </source>
</evidence>
<keyword evidence="9" id="KW-0492">Microsome</keyword>
<dbReference type="CDD" id="cd11056">
    <property type="entry name" value="CYP6-like"/>
    <property type="match status" value="1"/>
</dbReference>
<dbReference type="InParanoid" id="A0A1S4JT11"/>
<sequence length="537" mass="61764">MFDLASAIIIASLIFLLYSYIAQKYDFFEERNIPFIKPVFLLGNTAPVLLKRQDLLQNVKEMYNAFPSSKVVGLFDFIKPVLMIRDLDMLKQIGVKDFDHFSDHTPIFTRADVEDVGGDSLFGNSLFALRGQKWRDMRSTLSPAFTGSKMRHMFELVSQSAQSTVEFFRAEAKAGRTLEYEMKDVFSRFSNDVIASVAFGIEVDSFRERENSFYVKGKAMLNFQNVKTIVKMLLLRTIPNLMIRLKVDIQSKESTEYFKSMITDNMRQRDVHNIVRNDMIHMLMQVRKGALKHQKDEQETKDAGFATVEESNVGKVTHSRVWTDNELVSQCFLFFLAGFDTVSTALTFLSYELLVNPDIQQRLYEEILSVEETLNGKSLSYEVLQRMQYMDMVVSETLRKWPPAPFVDRFCVKDYQYDDGEGLRLQISKNQILWIPIVALHHDPKYYPNPEKFDPERFSEANRASINPAAYVPFGVGPRNCIGSRFALMEVKALVYNLVKSFTFERSAKTKVPLELVKSIVGVAIDGGMWLELKARS</sequence>
<dbReference type="EnsemblMetazoa" id="CPIJ010542-RA">
    <property type="protein sequence ID" value="CPIJ010542-PA"/>
    <property type="gene ID" value="CPIJ010542"/>
</dbReference>
<dbReference type="Gene3D" id="1.10.630.10">
    <property type="entry name" value="Cytochrome P450"/>
    <property type="match status" value="1"/>
</dbReference>
<dbReference type="SUPFAM" id="SSF48264">
    <property type="entry name" value="Cytochrome P450"/>
    <property type="match status" value="1"/>
</dbReference>
<dbReference type="GO" id="GO:0020037">
    <property type="term" value="F:heme binding"/>
    <property type="evidence" value="ECO:0007669"/>
    <property type="project" value="InterPro"/>
</dbReference>
<dbReference type="InterPro" id="IPR002401">
    <property type="entry name" value="Cyt_P450_E_grp-I"/>
</dbReference>
<keyword evidence="17" id="KW-1185">Reference proteome</keyword>
<evidence type="ECO:0000256" key="12">
    <source>
        <dbReference type="ARBA" id="ARBA00023033"/>
    </source>
</evidence>
<evidence type="ECO:0000256" key="11">
    <source>
        <dbReference type="ARBA" id="ARBA00023004"/>
    </source>
</evidence>
<dbReference type="GO" id="GO:0016705">
    <property type="term" value="F:oxidoreductase activity, acting on paired donors, with incorporation or reduction of molecular oxygen"/>
    <property type="evidence" value="ECO:0007669"/>
    <property type="project" value="InterPro"/>
</dbReference>
<dbReference type="FunFam" id="1.10.630.10:FF:000042">
    <property type="entry name" value="Cytochrome P450"/>
    <property type="match status" value="1"/>
</dbReference>
<dbReference type="GO" id="GO:0004497">
    <property type="term" value="F:monooxygenase activity"/>
    <property type="evidence" value="ECO:0007669"/>
    <property type="project" value="UniProtKB-KW"/>
</dbReference>
<evidence type="ECO:0000256" key="9">
    <source>
        <dbReference type="ARBA" id="ARBA00022848"/>
    </source>
</evidence>
<dbReference type="PRINTS" id="PR00463">
    <property type="entry name" value="EP450I"/>
</dbReference>
<keyword evidence="7 14" id="KW-0479">Metal-binding</keyword>
<keyword evidence="6 14" id="KW-0349">Heme</keyword>
<evidence type="ECO:0000256" key="13">
    <source>
        <dbReference type="ARBA" id="ARBA00023136"/>
    </source>
</evidence>
<keyword evidence="10 15" id="KW-0560">Oxidoreductase</keyword>
<dbReference type="VEuPathDB" id="VectorBase:CQUJHB011337"/>
<dbReference type="InterPro" id="IPR036396">
    <property type="entry name" value="Cyt_P450_sf"/>
</dbReference>
<keyword evidence="11 14" id="KW-0408">Iron</keyword>
<protein>
    <submittedName>
        <fullName evidence="16">Uncharacterized protein</fullName>
    </submittedName>
</protein>
<keyword evidence="8" id="KW-0256">Endoplasmic reticulum</keyword>
<keyword evidence="13" id="KW-0472">Membrane</keyword>
<dbReference type="VEuPathDB" id="VectorBase:CPIJ010542"/>
<dbReference type="AlphaFoldDB" id="A0A1S4JT11"/>
<evidence type="ECO:0000256" key="15">
    <source>
        <dbReference type="RuleBase" id="RU000461"/>
    </source>
</evidence>
<accession>A0A1S4JT11</accession>
<evidence type="ECO:0000256" key="14">
    <source>
        <dbReference type="PIRSR" id="PIRSR602401-1"/>
    </source>
</evidence>
<dbReference type="InterPro" id="IPR050476">
    <property type="entry name" value="Insect_CytP450_Detox"/>
</dbReference>
<dbReference type="GO" id="GO:0005789">
    <property type="term" value="C:endoplasmic reticulum membrane"/>
    <property type="evidence" value="ECO:0007669"/>
    <property type="project" value="UniProtKB-SubCell"/>
</dbReference>
<dbReference type="Proteomes" id="UP000002320">
    <property type="component" value="Unassembled WGS sequence"/>
</dbReference>
<dbReference type="PANTHER" id="PTHR24292:SF54">
    <property type="entry name" value="CYP9F3-RELATED"/>
    <property type="match status" value="1"/>
</dbReference>
<dbReference type="GO" id="GO:0005506">
    <property type="term" value="F:iron ion binding"/>
    <property type="evidence" value="ECO:0007669"/>
    <property type="project" value="InterPro"/>
</dbReference>
<dbReference type="PANTHER" id="PTHR24292">
    <property type="entry name" value="CYTOCHROME P450"/>
    <property type="match status" value="1"/>
</dbReference>
<evidence type="ECO:0000256" key="1">
    <source>
        <dbReference type="ARBA" id="ARBA00001971"/>
    </source>
</evidence>
<dbReference type="FunCoup" id="A0A1S4JT11">
    <property type="interactions" value="59"/>
</dbReference>
<keyword evidence="12 15" id="KW-0503">Monooxygenase</keyword>
<comment type="subcellular location">
    <subcellularLocation>
        <location evidence="4">Endoplasmic reticulum membrane</location>
        <topology evidence="4">Peripheral membrane protein</topology>
    </subcellularLocation>
    <subcellularLocation>
        <location evidence="3">Microsome membrane</location>
        <topology evidence="3">Peripheral membrane protein</topology>
    </subcellularLocation>
</comment>
<feature type="binding site" description="axial binding residue" evidence="14">
    <location>
        <position position="481"/>
    </location>
    <ligand>
        <name>heme</name>
        <dbReference type="ChEBI" id="CHEBI:30413"/>
    </ligand>
    <ligandPart>
        <name>Fe</name>
        <dbReference type="ChEBI" id="CHEBI:18248"/>
    </ligandPart>
</feature>
<evidence type="ECO:0000256" key="8">
    <source>
        <dbReference type="ARBA" id="ARBA00022824"/>
    </source>
</evidence>
<evidence type="ECO:0000256" key="2">
    <source>
        <dbReference type="ARBA" id="ARBA00003690"/>
    </source>
</evidence>
<dbReference type="InterPro" id="IPR017972">
    <property type="entry name" value="Cyt_P450_CS"/>
</dbReference>
<name>A0A1S4JT11_CULQU</name>
<comment type="similarity">
    <text evidence="5 15">Belongs to the cytochrome P450 family.</text>
</comment>
<evidence type="ECO:0000256" key="5">
    <source>
        <dbReference type="ARBA" id="ARBA00010617"/>
    </source>
</evidence>
<comment type="cofactor">
    <cofactor evidence="1 14">
        <name>heme</name>
        <dbReference type="ChEBI" id="CHEBI:30413"/>
    </cofactor>
</comment>
<dbReference type="Pfam" id="PF00067">
    <property type="entry name" value="p450"/>
    <property type="match status" value="1"/>
</dbReference>
<proteinExistence type="inferred from homology"/>
<organism evidence="16 17">
    <name type="scientific">Culex quinquefasciatus</name>
    <name type="common">Southern house mosquito</name>
    <name type="synonym">Culex pungens</name>
    <dbReference type="NCBI Taxonomy" id="7176"/>
    <lineage>
        <taxon>Eukaryota</taxon>
        <taxon>Metazoa</taxon>
        <taxon>Ecdysozoa</taxon>
        <taxon>Arthropoda</taxon>
        <taxon>Hexapoda</taxon>
        <taxon>Insecta</taxon>
        <taxon>Pterygota</taxon>
        <taxon>Neoptera</taxon>
        <taxon>Endopterygota</taxon>
        <taxon>Diptera</taxon>
        <taxon>Nematocera</taxon>
        <taxon>Culicoidea</taxon>
        <taxon>Culicidae</taxon>
        <taxon>Culicinae</taxon>
        <taxon>Culicini</taxon>
        <taxon>Culex</taxon>
        <taxon>Culex</taxon>
    </lineage>
</organism>
<dbReference type="OrthoDB" id="2789670at2759"/>